<dbReference type="Proteomes" id="UP000315003">
    <property type="component" value="Chromosome"/>
</dbReference>
<proteinExistence type="predicted"/>
<dbReference type="AlphaFoldDB" id="A0A517SWU5"/>
<accession>A0A517SWU5</accession>
<evidence type="ECO:0000313" key="1">
    <source>
        <dbReference type="EMBL" id="QDT60607.1"/>
    </source>
</evidence>
<reference evidence="1 2" key="1">
    <citation type="submission" date="2019-02" db="EMBL/GenBank/DDBJ databases">
        <title>Deep-cultivation of Planctomycetes and their phenomic and genomic characterization uncovers novel biology.</title>
        <authorList>
            <person name="Wiegand S."/>
            <person name="Jogler M."/>
            <person name="Boedeker C."/>
            <person name="Pinto D."/>
            <person name="Vollmers J."/>
            <person name="Rivas-Marin E."/>
            <person name="Kohn T."/>
            <person name="Peeters S.H."/>
            <person name="Heuer A."/>
            <person name="Rast P."/>
            <person name="Oberbeckmann S."/>
            <person name="Bunk B."/>
            <person name="Jeske O."/>
            <person name="Meyerdierks A."/>
            <person name="Storesund J.E."/>
            <person name="Kallscheuer N."/>
            <person name="Luecker S."/>
            <person name="Lage O.M."/>
            <person name="Pohl T."/>
            <person name="Merkel B.J."/>
            <person name="Hornburger P."/>
            <person name="Mueller R.-W."/>
            <person name="Bruemmer F."/>
            <person name="Labrenz M."/>
            <person name="Spormann A.M."/>
            <person name="Op den Camp H."/>
            <person name="Overmann J."/>
            <person name="Amann R."/>
            <person name="Jetten M.S.M."/>
            <person name="Mascher T."/>
            <person name="Medema M.H."/>
            <person name="Devos D.P."/>
            <person name="Kaster A.-K."/>
            <person name="Ovreas L."/>
            <person name="Rohde M."/>
            <person name="Galperin M.Y."/>
            <person name="Jogler C."/>
        </authorList>
    </citation>
    <scope>NUCLEOTIDE SEQUENCE [LARGE SCALE GENOMIC DNA]</scope>
    <source>
        <strain evidence="1 2">SV_7m_r</strain>
    </source>
</reference>
<organism evidence="1 2">
    <name type="scientific">Stieleria bergensis</name>
    <dbReference type="NCBI Taxonomy" id="2528025"/>
    <lineage>
        <taxon>Bacteria</taxon>
        <taxon>Pseudomonadati</taxon>
        <taxon>Planctomycetota</taxon>
        <taxon>Planctomycetia</taxon>
        <taxon>Pirellulales</taxon>
        <taxon>Pirellulaceae</taxon>
        <taxon>Stieleria</taxon>
    </lineage>
</organism>
<sequence length="194" mass="22431">MPVLKQRIYLNDGPLDDIEVVGDHKLIGFITAINIEVAVPEPKRKQLSPEDIDFDDDDLAARADLDEDDDDDDDDAAHDCDDNELTVDELNLETHRYDRFDSWTAKKENEIQHAFFHGASQSFDSPVTTDLWSRVNEMMTGPDRERWNHWRYTLFRSLENVRETARQYGCNSVVDQLEDCQTQVTDIPVMTVPD</sequence>
<protein>
    <submittedName>
        <fullName evidence="1">Uncharacterized protein</fullName>
    </submittedName>
</protein>
<dbReference type="RefSeq" id="WP_419187407.1">
    <property type="nucleotide sequence ID" value="NZ_CP036272.1"/>
</dbReference>
<gene>
    <name evidence="1" type="ORF">SV7mr_31310</name>
</gene>
<keyword evidence="2" id="KW-1185">Reference proteome</keyword>
<name>A0A517SWU5_9BACT</name>
<evidence type="ECO:0000313" key="2">
    <source>
        <dbReference type="Proteomes" id="UP000315003"/>
    </source>
</evidence>
<dbReference type="EMBL" id="CP036272">
    <property type="protein sequence ID" value="QDT60607.1"/>
    <property type="molecule type" value="Genomic_DNA"/>
</dbReference>